<proteinExistence type="predicted"/>
<evidence type="ECO:0000313" key="2">
    <source>
        <dbReference type="EMBL" id="BDD08568.1"/>
    </source>
</evidence>
<evidence type="ECO:0000256" key="1">
    <source>
        <dbReference type="SAM" id="MobiDB-lite"/>
    </source>
</evidence>
<dbReference type="EMBL" id="AP025314">
    <property type="protein sequence ID" value="BDD08568.1"/>
    <property type="molecule type" value="Genomic_DNA"/>
</dbReference>
<evidence type="ECO:0008006" key="4">
    <source>
        <dbReference type="Google" id="ProtNLM"/>
    </source>
</evidence>
<organism evidence="2 3">
    <name type="scientific">Fulvitalea axinellae</name>
    <dbReference type="NCBI Taxonomy" id="1182444"/>
    <lineage>
        <taxon>Bacteria</taxon>
        <taxon>Pseudomonadati</taxon>
        <taxon>Bacteroidota</taxon>
        <taxon>Cytophagia</taxon>
        <taxon>Cytophagales</taxon>
        <taxon>Persicobacteraceae</taxon>
        <taxon>Fulvitalea</taxon>
    </lineage>
</organism>
<feature type="region of interest" description="Disordered" evidence="1">
    <location>
        <begin position="210"/>
        <end position="245"/>
    </location>
</feature>
<dbReference type="RefSeq" id="WP_338393820.1">
    <property type="nucleotide sequence ID" value="NZ_AP025314.1"/>
</dbReference>
<protein>
    <recommendedName>
        <fullName evidence="4">Replication protein</fullName>
    </recommendedName>
</protein>
<evidence type="ECO:0000313" key="3">
    <source>
        <dbReference type="Proteomes" id="UP001348817"/>
    </source>
</evidence>
<name>A0AAU9CKN0_9BACT</name>
<reference evidence="2 3" key="1">
    <citation type="submission" date="2021-12" db="EMBL/GenBank/DDBJ databases">
        <title>Genome sequencing of bacteria with rrn-lacking chromosome and rrn-plasmid.</title>
        <authorList>
            <person name="Anda M."/>
            <person name="Iwasaki W."/>
        </authorList>
    </citation>
    <scope>NUCLEOTIDE SEQUENCE [LARGE SCALE GENOMIC DNA]</scope>
    <source>
        <strain evidence="2 3">DSM 100852</strain>
    </source>
</reference>
<dbReference type="AlphaFoldDB" id="A0AAU9CKN0"/>
<dbReference type="Proteomes" id="UP001348817">
    <property type="component" value="Chromosome"/>
</dbReference>
<keyword evidence="3" id="KW-1185">Reference proteome</keyword>
<sequence>MADTQLSHGFNPRLLLVDPSKALKRLKDRIDSINDSYDSAVRRKKKIKLSVRRTAERTLMMFIPQLNGAIRKGEVPHPGDLPAFETKNASLASEADADSKTIYNHRKRLSEAGIFTSTALQGRSGIRIRFNPEILWEKDTAELVRGFALSPSKPENSAPERPSRRGHRENFPTLVPELSCTSENSNRAVDKCGTASPSDALLRESDFLAHPKSKNSPTEPQAQGEETGRVPPAGHVDKSGEKRRKDRLVTAMARDIWKYAWQTLWAGKIMPEFQREKALRNLGRLLFNRYYENREYATLKGRALDKSLEQYHDEITECLDYQRACLETIPGTWIPDKPEWYFYEGNARNGFSHTRMRFERYRLRKQKREHLSVFEQVKREARTYRRDKGRHKDKTPTEMYRWHRQKIADTGQEWLMREFGRWASRSPYVRINTQLWNVEPDL</sequence>
<dbReference type="KEGG" id="fax:FUAX_10000"/>
<gene>
    <name evidence="2" type="ORF">FUAX_10000</name>
</gene>
<feature type="region of interest" description="Disordered" evidence="1">
    <location>
        <begin position="147"/>
        <end position="171"/>
    </location>
</feature>
<accession>A0AAU9CKN0</accession>